<dbReference type="Proteomes" id="UP000499080">
    <property type="component" value="Unassembled WGS sequence"/>
</dbReference>
<protein>
    <submittedName>
        <fullName evidence="1">Uncharacterized protein</fullName>
    </submittedName>
</protein>
<accession>A0A4Y2TWX9</accession>
<sequence>MMKRIPEPEISSSVFHATLVGGNFTLDVRFLVRQSHIHGGSLVESVPKLELSSPEVVTLPQGNSSLTCPMVSLCLGDREKIHSCP</sequence>
<comment type="caution">
    <text evidence="1">The sequence shown here is derived from an EMBL/GenBank/DDBJ whole genome shotgun (WGS) entry which is preliminary data.</text>
</comment>
<reference evidence="1 2" key="1">
    <citation type="journal article" date="2019" name="Sci. Rep.">
        <title>Orb-weaving spider Araneus ventricosus genome elucidates the spidroin gene catalogue.</title>
        <authorList>
            <person name="Kono N."/>
            <person name="Nakamura H."/>
            <person name="Ohtoshi R."/>
            <person name="Moran D.A.P."/>
            <person name="Shinohara A."/>
            <person name="Yoshida Y."/>
            <person name="Fujiwara M."/>
            <person name="Mori M."/>
            <person name="Tomita M."/>
            <person name="Arakawa K."/>
        </authorList>
    </citation>
    <scope>NUCLEOTIDE SEQUENCE [LARGE SCALE GENOMIC DNA]</scope>
</reference>
<organism evidence="1 2">
    <name type="scientific">Araneus ventricosus</name>
    <name type="common">Orbweaver spider</name>
    <name type="synonym">Epeira ventricosa</name>
    <dbReference type="NCBI Taxonomy" id="182803"/>
    <lineage>
        <taxon>Eukaryota</taxon>
        <taxon>Metazoa</taxon>
        <taxon>Ecdysozoa</taxon>
        <taxon>Arthropoda</taxon>
        <taxon>Chelicerata</taxon>
        <taxon>Arachnida</taxon>
        <taxon>Araneae</taxon>
        <taxon>Araneomorphae</taxon>
        <taxon>Entelegynae</taxon>
        <taxon>Araneoidea</taxon>
        <taxon>Araneidae</taxon>
        <taxon>Araneus</taxon>
    </lineage>
</organism>
<evidence type="ECO:0000313" key="2">
    <source>
        <dbReference type="Proteomes" id="UP000499080"/>
    </source>
</evidence>
<proteinExistence type="predicted"/>
<dbReference type="AlphaFoldDB" id="A0A4Y2TWX9"/>
<gene>
    <name evidence="1" type="ORF">AVEN_232505_1</name>
</gene>
<keyword evidence="2" id="KW-1185">Reference proteome</keyword>
<evidence type="ECO:0000313" key="1">
    <source>
        <dbReference type="EMBL" id="GBO05189.1"/>
    </source>
</evidence>
<name>A0A4Y2TWX9_ARAVE</name>
<dbReference type="EMBL" id="BGPR01031901">
    <property type="protein sequence ID" value="GBO05189.1"/>
    <property type="molecule type" value="Genomic_DNA"/>
</dbReference>